<comment type="caution">
    <text evidence="1">The sequence shown here is derived from an EMBL/GenBank/DDBJ whole genome shotgun (WGS) entry which is preliminary data.</text>
</comment>
<protein>
    <submittedName>
        <fullName evidence="1">Uncharacterized protein</fullName>
    </submittedName>
</protein>
<reference evidence="2" key="1">
    <citation type="journal article" date="2022" name="Mol. Ecol. Resour.">
        <title>The genomes of chicory, endive, great burdock and yacon provide insights into Asteraceae palaeo-polyploidization history and plant inulin production.</title>
        <authorList>
            <person name="Fan W."/>
            <person name="Wang S."/>
            <person name="Wang H."/>
            <person name="Wang A."/>
            <person name="Jiang F."/>
            <person name="Liu H."/>
            <person name="Zhao H."/>
            <person name="Xu D."/>
            <person name="Zhang Y."/>
        </authorList>
    </citation>
    <scope>NUCLEOTIDE SEQUENCE [LARGE SCALE GENOMIC DNA]</scope>
    <source>
        <strain evidence="2">cv. Punajuju</strain>
    </source>
</reference>
<keyword evidence="2" id="KW-1185">Reference proteome</keyword>
<dbReference type="EMBL" id="CM042013">
    <property type="protein sequence ID" value="KAI3738765.1"/>
    <property type="molecule type" value="Genomic_DNA"/>
</dbReference>
<reference evidence="1 2" key="2">
    <citation type="journal article" date="2022" name="Mol. Ecol. Resour.">
        <title>The genomes of chicory, endive, great burdock and yacon provide insights into Asteraceae paleo-polyploidization history and plant inulin production.</title>
        <authorList>
            <person name="Fan W."/>
            <person name="Wang S."/>
            <person name="Wang H."/>
            <person name="Wang A."/>
            <person name="Jiang F."/>
            <person name="Liu H."/>
            <person name="Zhao H."/>
            <person name="Xu D."/>
            <person name="Zhang Y."/>
        </authorList>
    </citation>
    <scope>NUCLEOTIDE SEQUENCE [LARGE SCALE GENOMIC DNA]</scope>
    <source>
        <strain evidence="2">cv. Punajuju</strain>
        <tissue evidence="1">Leaves</tissue>
    </source>
</reference>
<proteinExistence type="predicted"/>
<gene>
    <name evidence="1" type="ORF">L2E82_28905</name>
</gene>
<evidence type="ECO:0000313" key="2">
    <source>
        <dbReference type="Proteomes" id="UP001055811"/>
    </source>
</evidence>
<organism evidence="1 2">
    <name type="scientific">Cichorium intybus</name>
    <name type="common">Chicory</name>
    <dbReference type="NCBI Taxonomy" id="13427"/>
    <lineage>
        <taxon>Eukaryota</taxon>
        <taxon>Viridiplantae</taxon>
        <taxon>Streptophyta</taxon>
        <taxon>Embryophyta</taxon>
        <taxon>Tracheophyta</taxon>
        <taxon>Spermatophyta</taxon>
        <taxon>Magnoliopsida</taxon>
        <taxon>eudicotyledons</taxon>
        <taxon>Gunneridae</taxon>
        <taxon>Pentapetalae</taxon>
        <taxon>asterids</taxon>
        <taxon>campanulids</taxon>
        <taxon>Asterales</taxon>
        <taxon>Asteraceae</taxon>
        <taxon>Cichorioideae</taxon>
        <taxon>Cichorieae</taxon>
        <taxon>Cichoriinae</taxon>
        <taxon>Cichorium</taxon>
    </lineage>
</organism>
<sequence length="508" mass="56387">MEKRLCEVKIGNRKLIANLAKHPRKPQGVLPAPNHSERRPQAPPAKQGFPQAFRDGRSFLEASMGLEQGNTHQSYTASPAIRLAHSNANKACLDDKVLIGEVKDFNTLENIQSLLGLDGYGSILCKYLGGLQVLIRFGSTSNAKKFHDNLEQWKCLFSWLDYIQNKEFRYERIAWLKITGVPLLAWDEKNFEVVAKKYGKVCAHSNRLEICSDLSYGKIPVITCMRKKINEEFSGEMNGKTFRLGVCEIEEDWYPFKPFTTFCHVESDDDDEEEEEEEFDSDGEDENIPATPKKADERLEDGEIAPENMPDEEMAVGVETTHAGRIVPNPLNNCMGNPNDTLNANTSADAHVLEPTCHSETVDSPQPLNFPVLDPAAGPGFGTSNIGLPLTESVGPVEENQSRVKRRKIIRGQSRFNPYKTPTHVINSPLPPNHGEQTIPQDNLARDTDSNKSIDLNRNVSHVSESSSSTNEVDATTALGKSIGFQIEVDSVALVHAVNSDGVDTVFQ</sequence>
<dbReference type="Proteomes" id="UP001055811">
    <property type="component" value="Linkage Group LG05"/>
</dbReference>
<name>A0ACB9CWU5_CICIN</name>
<evidence type="ECO:0000313" key="1">
    <source>
        <dbReference type="EMBL" id="KAI3738765.1"/>
    </source>
</evidence>
<accession>A0ACB9CWU5</accession>